<keyword evidence="3" id="KW-1185">Reference proteome</keyword>
<feature type="region of interest" description="Disordered" evidence="1">
    <location>
        <begin position="72"/>
        <end position="92"/>
    </location>
</feature>
<dbReference type="Proteomes" id="UP000266723">
    <property type="component" value="Unassembled WGS sequence"/>
</dbReference>
<proteinExistence type="predicted"/>
<accession>A0ABQ7EGC5</accession>
<evidence type="ECO:0000313" key="2">
    <source>
        <dbReference type="EMBL" id="KAF3596117.1"/>
    </source>
</evidence>
<evidence type="ECO:0000256" key="1">
    <source>
        <dbReference type="SAM" id="MobiDB-lite"/>
    </source>
</evidence>
<protein>
    <submittedName>
        <fullName evidence="2">Uncharacterized protein</fullName>
    </submittedName>
</protein>
<comment type="caution">
    <text evidence="2">The sequence shown here is derived from an EMBL/GenBank/DDBJ whole genome shotgun (WGS) entry which is preliminary data.</text>
</comment>
<name>A0ABQ7EGC5_BRACR</name>
<sequence length="141" mass="15351">MEELSEVTLQYTMCADPIESAAQRQRALQGDAKGLMQETAAAIIEAANAATSGTLPRTTTVLDEDPTSVEHSIAAATEPPQPSRKRGRPTKFKDLRIKPKVFRGSSSRKGNLTNLTLRNASPRQLQVSLIEAPIMTEVIHQ</sequence>
<dbReference type="EMBL" id="QGKV02000299">
    <property type="protein sequence ID" value="KAF3596117.1"/>
    <property type="molecule type" value="Genomic_DNA"/>
</dbReference>
<gene>
    <name evidence="2" type="ORF">DY000_02024297</name>
</gene>
<evidence type="ECO:0000313" key="3">
    <source>
        <dbReference type="Proteomes" id="UP000266723"/>
    </source>
</evidence>
<reference evidence="2 3" key="1">
    <citation type="journal article" date="2020" name="BMC Genomics">
        <title>Intraspecific diversification of the crop wild relative Brassica cretica Lam. using demographic model selection.</title>
        <authorList>
            <person name="Kioukis A."/>
            <person name="Michalopoulou V.A."/>
            <person name="Briers L."/>
            <person name="Pirintsos S."/>
            <person name="Studholme D.J."/>
            <person name="Pavlidis P."/>
            <person name="Sarris P.F."/>
        </authorList>
    </citation>
    <scope>NUCLEOTIDE SEQUENCE [LARGE SCALE GENOMIC DNA]</scope>
    <source>
        <strain evidence="3">cv. PFS-1207/04</strain>
    </source>
</reference>
<organism evidence="2 3">
    <name type="scientific">Brassica cretica</name>
    <name type="common">Mustard</name>
    <dbReference type="NCBI Taxonomy" id="69181"/>
    <lineage>
        <taxon>Eukaryota</taxon>
        <taxon>Viridiplantae</taxon>
        <taxon>Streptophyta</taxon>
        <taxon>Embryophyta</taxon>
        <taxon>Tracheophyta</taxon>
        <taxon>Spermatophyta</taxon>
        <taxon>Magnoliopsida</taxon>
        <taxon>eudicotyledons</taxon>
        <taxon>Gunneridae</taxon>
        <taxon>Pentapetalae</taxon>
        <taxon>rosids</taxon>
        <taxon>malvids</taxon>
        <taxon>Brassicales</taxon>
        <taxon>Brassicaceae</taxon>
        <taxon>Brassiceae</taxon>
        <taxon>Brassica</taxon>
    </lineage>
</organism>